<dbReference type="HAMAP" id="MF_02235">
    <property type="entry name" value="SOTCase"/>
    <property type="match status" value="1"/>
</dbReference>
<feature type="binding site" evidence="2">
    <location>
        <position position="274"/>
    </location>
    <ligand>
        <name>N(2)-succinyl-L-ornithine</name>
        <dbReference type="ChEBI" id="CHEBI:58514"/>
    </ligand>
</feature>
<accession>A0ABT8LC77</accession>
<feature type="binding site" evidence="2">
    <location>
        <position position="74"/>
    </location>
    <ligand>
        <name>carbamoyl phosphate</name>
        <dbReference type="ChEBI" id="CHEBI:58228"/>
        <note>ligand shared between two neighboring subunits</note>
    </ligand>
</feature>
<dbReference type="InterPro" id="IPR006132">
    <property type="entry name" value="Asp/Orn_carbamoyltranf_P-bd"/>
</dbReference>
<keyword evidence="6" id="KW-1185">Reference proteome</keyword>
<evidence type="ECO:0000256" key="2">
    <source>
        <dbReference type="HAMAP-Rule" id="MF_02235"/>
    </source>
</evidence>
<dbReference type="InterPro" id="IPR006131">
    <property type="entry name" value="Asp_carbamoyltransf_Asp/Orn-bd"/>
</dbReference>
<proteinExistence type="inferred from homology"/>
<feature type="binding site" evidence="2">
    <location>
        <position position="141"/>
    </location>
    <ligand>
        <name>N(2)-succinyl-L-ornithine</name>
        <dbReference type="ChEBI" id="CHEBI:58514"/>
    </ligand>
</feature>
<comment type="caution">
    <text evidence="5">The sequence shown here is derived from an EMBL/GenBank/DDBJ whole genome shotgun (WGS) entry which is preliminary data.</text>
</comment>
<dbReference type="Pfam" id="PF02729">
    <property type="entry name" value="OTCace_N"/>
    <property type="match status" value="1"/>
</dbReference>
<feature type="binding site" description="in other chain" evidence="2">
    <location>
        <begin position="146"/>
        <end position="149"/>
    </location>
    <ligand>
        <name>carbamoyl phosphate</name>
        <dbReference type="ChEBI" id="CHEBI:58228"/>
        <note>ligand shared between two neighboring subunits</note>
    </ligand>
</feature>
<dbReference type="InterPro" id="IPR043696">
    <property type="entry name" value="ArgF'-like"/>
</dbReference>
<feature type="domain" description="Aspartate/ornithine carbamoyltransferase Asp/Orn-binding" evidence="3">
    <location>
        <begin position="182"/>
        <end position="306"/>
    </location>
</feature>
<gene>
    <name evidence="2" type="primary">argF'</name>
    <name evidence="5" type="ORF">QQ020_17645</name>
</gene>
<feature type="binding site" description="in other chain" evidence="2">
    <location>
        <position position="109"/>
    </location>
    <ligand>
        <name>carbamoyl phosphate</name>
        <dbReference type="ChEBI" id="CHEBI:58228"/>
        <note>ligand shared between two neighboring subunits</note>
    </ligand>
</feature>
<evidence type="ECO:0000259" key="4">
    <source>
        <dbReference type="Pfam" id="PF02729"/>
    </source>
</evidence>
<dbReference type="PRINTS" id="PR00100">
    <property type="entry name" value="AOTCASE"/>
</dbReference>
<keyword evidence="2" id="KW-0028">Amino-acid biosynthesis</keyword>
<feature type="binding site" description="in other chain" evidence="2">
    <location>
        <begin position="270"/>
        <end position="271"/>
    </location>
    <ligand>
        <name>carbamoyl phosphate</name>
        <dbReference type="ChEBI" id="CHEBI:58228"/>
        <note>ligand shared between two neighboring subunits</note>
    </ligand>
</feature>
<name>A0ABT8LC77_9BACT</name>
<sequence>MKNFTSVNDVSNVPDLVDQAIEIKKNPINLSIGSGKTLGLLFFNPSLRTRLSSQKAAYNLGMNVITLNVDKEGWKIEFEDGAIMDQGSQEHIRDAVEVISQYCDILGVRTFAGLQNREEDYQEKVLSSFITHATVPVVSLESATLHPLQSLADLVTIREQGIVRPKVVVSWAPHPRALPQAVVNSFLEWITKTDTQVVLTHPEGYELSEKYTQDVAINKNQDQALQGADFVYVKNWSAYEPYGKKISADSSWTITKEKMALTNHGRFMHCLPIRRNVIATDAVINESLVIKQAENRVYSAQTVFKTLLEAQHEVIESH</sequence>
<dbReference type="PRINTS" id="PR00101">
    <property type="entry name" value="ATCASE"/>
</dbReference>
<dbReference type="Pfam" id="PF00185">
    <property type="entry name" value="OTCace"/>
    <property type="match status" value="1"/>
</dbReference>
<dbReference type="Proteomes" id="UP001172083">
    <property type="component" value="Unassembled WGS sequence"/>
</dbReference>
<keyword evidence="1 2" id="KW-0808">Transferase</keyword>
<evidence type="ECO:0000256" key="1">
    <source>
        <dbReference type="ARBA" id="ARBA00022679"/>
    </source>
</evidence>
<dbReference type="EMBL" id="JAUJEB010000004">
    <property type="protein sequence ID" value="MDN5213903.1"/>
    <property type="molecule type" value="Genomic_DNA"/>
</dbReference>
<dbReference type="Gene3D" id="3.40.50.1370">
    <property type="entry name" value="Aspartate/ornithine carbamoyltransferase"/>
    <property type="match status" value="2"/>
</dbReference>
<comment type="function">
    <text evidence="2">Catalyzes the transfer of the carbamoyl group from carbamoyl phosphate to the delta-amino group of N(2)-succinyl-L-ornithine to produce N(2)-succinyl-L-citrulline. Is essential for arginine biosynthesis.</text>
</comment>
<dbReference type="PANTHER" id="PTHR45753:SF3">
    <property type="entry name" value="ORNITHINE TRANSCARBAMYLASE, MITOCHONDRIAL"/>
    <property type="match status" value="1"/>
</dbReference>
<comment type="subunit">
    <text evidence="2">Homotrimer.</text>
</comment>
<dbReference type="NCBIfam" id="NF003384">
    <property type="entry name" value="PRK04523.1"/>
    <property type="match status" value="1"/>
</dbReference>
<comment type="catalytic activity">
    <reaction evidence="2">
        <text>N(2)-succinyl-L-ornithine + carbamoyl phosphate = N(2)-succinyl-L-citrulline + phosphate + H(+)</text>
        <dbReference type="Rhea" id="RHEA:25884"/>
        <dbReference type="ChEBI" id="CHEBI:15378"/>
        <dbReference type="ChEBI" id="CHEBI:43474"/>
        <dbReference type="ChEBI" id="CHEBI:58228"/>
        <dbReference type="ChEBI" id="CHEBI:58514"/>
        <dbReference type="ChEBI" id="CHEBI:58862"/>
        <dbReference type="EC" id="2.1.3.11"/>
    </reaction>
</comment>
<dbReference type="EC" id="2.1.3.11" evidence="2"/>
<dbReference type="InterPro" id="IPR006130">
    <property type="entry name" value="Asp/Orn_carbamoylTrfase"/>
</dbReference>
<evidence type="ECO:0000259" key="3">
    <source>
        <dbReference type="Pfam" id="PF00185"/>
    </source>
</evidence>
<comment type="pathway">
    <text evidence="2">Amino-acid biosynthesis; L-arginine biosynthesis.</text>
</comment>
<evidence type="ECO:0000313" key="5">
    <source>
        <dbReference type="EMBL" id="MDN5213903.1"/>
    </source>
</evidence>
<dbReference type="PANTHER" id="PTHR45753">
    <property type="entry name" value="ORNITHINE CARBAMOYLTRANSFERASE, MITOCHONDRIAL"/>
    <property type="match status" value="1"/>
</dbReference>
<comment type="similarity">
    <text evidence="2">Belongs to the aspartate/ornithine carbamoyltransferase superfamily. SOTCase family.</text>
</comment>
<protein>
    <recommendedName>
        <fullName evidence="2">N-succinylornithine carbamoyltransferase</fullName>
        <ecNumber evidence="2">2.1.3.11</ecNumber>
    </recommendedName>
    <alternativeName>
        <fullName evidence="2">N-succinyl-L-ornithine transcarbamylase</fullName>
        <shortName evidence="2">SOTCase</shortName>
    </alternativeName>
</protein>
<organism evidence="5 6">
    <name type="scientific">Agaribacillus aureus</name>
    <dbReference type="NCBI Taxonomy" id="3051825"/>
    <lineage>
        <taxon>Bacteria</taxon>
        <taxon>Pseudomonadati</taxon>
        <taxon>Bacteroidota</taxon>
        <taxon>Cytophagia</taxon>
        <taxon>Cytophagales</taxon>
        <taxon>Splendidivirgaceae</taxon>
        <taxon>Agaribacillus</taxon>
    </lineage>
</organism>
<keyword evidence="2" id="KW-0055">Arginine biosynthesis</keyword>
<dbReference type="InterPro" id="IPR036901">
    <property type="entry name" value="Asp/Orn_carbamoylTrfase_sf"/>
</dbReference>
<feature type="binding site" description="in other chain" evidence="2">
    <location>
        <position position="296"/>
    </location>
    <ligand>
        <name>carbamoyl phosphate</name>
        <dbReference type="ChEBI" id="CHEBI:58228"/>
        <note>ligand shared between two neighboring subunits</note>
    </ligand>
</feature>
<feature type="binding site" evidence="2">
    <location>
        <position position="234"/>
    </location>
    <ligand>
        <name>N(2)-succinyl-L-ornithine</name>
        <dbReference type="ChEBI" id="CHEBI:58514"/>
    </ligand>
</feature>
<dbReference type="GO" id="GO:0043857">
    <property type="term" value="F:N-acetylornithine carbamoyltransferase activity"/>
    <property type="evidence" value="ECO:0007669"/>
    <property type="project" value="UniProtKB-EC"/>
</dbReference>
<feature type="binding site" evidence="2">
    <location>
        <position position="174"/>
    </location>
    <ligand>
        <name>N(2)-succinyl-L-ornithine</name>
        <dbReference type="ChEBI" id="CHEBI:58514"/>
    </ligand>
</feature>
<reference evidence="5" key="1">
    <citation type="submission" date="2023-06" db="EMBL/GenBank/DDBJ databases">
        <title>Genomic of Agaribacillus aureum.</title>
        <authorList>
            <person name="Wang G."/>
        </authorList>
    </citation>
    <scope>NUCLEOTIDE SEQUENCE</scope>
    <source>
        <strain evidence="5">BMA12</strain>
    </source>
</reference>
<dbReference type="RefSeq" id="WP_346759242.1">
    <property type="nucleotide sequence ID" value="NZ_JAUJEB010000004.1"/>
</dbReference>
<feature type="binding site" description="in other chain" evidence="2">
    <location>
        <begin position="46"/>
        <end position="49"/>
    </location>
    <ligand>
        <name>carbamoyl phosphate</name>
        <dbReference type="ChEBI" id="CHEBI:58228"/>
        <note>ligand shared between two neighboring subunits</note>
    </ligand>
</feature>
<dbReference type="SUPFAM" id="SSF53671">
    <property type="entry name" value="Aspartate/ornithine carbamoyltransferase"/>
    <property type="match status" value="1"/>
</dbReference>
<evidence type="ECO:0000313" key="6">
    <source>
        <dbReference type="Proteomes" id="UP001172083"/>
    </source>
</evidence>
<feature type="domain" description="Aspartate/ornithine carbamoyltransferase carbamoyl-P binding" evidence="4">
    <location>
        <begin position="2"/>
        <end position="159"/>
    </location>
</feature>